<dbReference type="EMBL" id="MDUX01000027">
    <property type="protein sequence ID" value="KAF7599124.1"/>
    <property type="molecule type" value="Genomic_DNA"/>
</dbReference>
<dbReference type="InterPro" id="IPR013362">
    <property type="entry name" value="Pilus_4_PilV"/>
</dbReference>
<dbReference type="Proteomes" id="UP000216107">
    <property type="component" value="Unassembled WGS sequence"/>
</dbReference>
<reference evidence="3 4" key="2">
    <citation type="submission" date="2017-07" db="EMBL/GenBank/DDBJ databases">
        <title>Candidatus Dactylopiibacterium carminicum, a nitrogen-fixing symbiont of the cochineal insect Dactylopius coccus and Dactylopius opuntiae (Hemiptera: Coccoidea: Dactylopiidae).</title>
        <authorList>
            <person name="Vera A."/>
        </authorList>
    </citation>
    <scope>NUCLEOTIDE SEQUENCE [LARGE SCALE GENOMIC DNA]</scope>
    <source>
        <strain evidence="3 4">NFDCM</strain>
    </source>
</reference>
<dbReference type="Proteomes" id="UP000623509">
    <property type="component" value="Unassembled WGS sequence"/>
</dbReference>
<reference evidence="2 5" key="1">
    <citation type="submission" date="2016-08" db="EMBL/GenBank/DDBJ databases">
        <title>Candidatus Dactylopiibacterium carminicum genome sequence.</title>
        <authorList>
            <person name="Ramirez-Puebla S.T."/>
            <person name="Ormeno-Orrillo E."/>
            <person name="Vera-Ponce De Leon A."/>
            <person name="Luis L."/>
            <person name="Sanchez-Flores A."/>
            <person name="Monica R."/>
            <person name="Martinez-Romero E."/>
        </authorList>
    </citation>
    <scope>NUCLEOTIDE SEQUENCE [LARGE SCALE GENOMIC DNA]</scope>
    <source>
        <strain evidence="2">END1</strain>
    </source>
</reference>
<keyword evidence="1" id="KW-0472">Membrane</keyword>
<dbReference type="NCBIfam" id="TIGR02523">
    <property type="entry name" value="type_IV_pilV"/>
    <property type="match status" value="1"/>
</dbReference>
<keyword evidence="1" id="KW-0812">Transmembrane</keyword>
<sequence>MLSMKRHTPVLVEQRGAALLEALIAILIFSLGVLGLIGLLATSTQFSIDAEDRTRASMLANDLVAQMWEKQTVSLDSDTLSAWESRVQDPSNGLPSANANSTVDASGVANVTITWKAPWRPSAEQSNIYSTQVQIP</sequence>
<evidence type="ECO:0000313" key="2">
    <source>
        <dbReference type="EMBL" id="KAF7599124.1"/>
    </source>
</evidence>
<proteinExistence type="predicted"/>
<comment type="caution">
    <text evidence="3">The sequence shown here is derived from an EMBL/GenBank/DDBJ whole genome shotgun (WGS) entry which is preliminary data.</text>
</comment>
<protein>
    <submittedName>
        <fullName evidence="3">Type IV pilus modification protein PilV</fullName>
    </submittedName>
</protein>
<gene>
    <name evidence="3" type="primary">pilV</name>
    <name evidence="2" type="ORF">BGI27_09510</name>
    <name evidence="3" type="ORF">CGU29_14985</name>
</gene>
<keyword evidence="1" id="KW-1133">Transmembrane helix</keyword>
<dbReference type="EMBL" id="NMRN01000065">
    <property type="protein sequence ID" value="PAS91694.1"/>
    <property type="molecule type" value="Genomic_DNA"/>
</dbReference>
<evidence type="ECO:0000313" key="3">
    <source>
        <dbReference type="EMBL" id="PAS91694.1"/>
    </source>
</evidence>
<evidence type="ECO:0000313" key="5">
    <source>
        <dbReference type="Proteomes" id="UP000623509"/>
    </source>
</evidence>
<name>A0A272ENJ4_9RHOO</name>
<dbReference type="AlphaFoldDB" id="A0A272ENJ4"/>
<feature type="transmembrane region" description="Helical" evidence="1">
    <location>
        <begin position="20"/>
        <end position="41"/>
    </location>
</feature>
<keyword evidence="5" id="KW-1185">Reference proteome</keyword>
<organism evidence="3 4">
    <name type="scientific">Candidatus Dactylopiibacterium carminicum</name>
    <dbReference type="NCBI Taxonomy" id="857335"/>
    <lineage>
        <taxon>Bacteria</taxon>
        <taxon>Pseudomonadati</taxon>
        <taxon>Pseudomonadota</taxon>
        <taxon>Betaproteobacteria</taxon>
        <taxon>Rhodocyclales</taxon>
        <taxon>Rhodocyclaceae</taxon>
        <taxon>Candidatus Dactylopiibacterium</taxon>
    </lineage>
</organism>
<accession>A0A272ENJ4</accession>
<dbReference type="OrthoDB" id="193195at2"/>
<evidence type="ECO:0000256" key="1">
    <source>
        <dbReference type="SAM" id="Phobius"/>
    </source>
</evidence>
<evidence type="ECO:0000313" key="4">
    <source>
        <dbReference type="Proteomes" id="UP000216107"/>
    </source>
</evidence>